<organism evidence="4 5">
    <name type="scientific">Hydrogenibacillus schlegelii</name>
    <name type="common">Bacillus schlegelii</name>
    <dbReference type="NCBI Taxonomy" id="1484"/>
    <lineage>
        <taxon>Bacteria</taxon>
        <taxon>Bacillati</taxon>
        <taxon>Bacillota</taxon>
        <taxon>Bacilli</taxon>
        <taxon>Bacillales</taxon>
        <taxon>Bacillales Family X. Incertae Sedis</taxon>
        <taxon>Hydrogenibacillus</taxon>
    </lineage>
</organism>
<evidence type="ECO:0000256" key="3">
    <source>
        <dbReference type="PIRSR" id="PIRSR001365-1"/>
    </source>
</evidence>
<dbReference type="Proteomes" id="UP000748108">
    <property type="component" value="Unassembled WGS sequence"/>
</dbReference>
<dbReference type="InterPro" id="IPR013785">
    <property type="entry name" value="Aldolase_TIM"/>
</dbReference>
<comment type="caution">
    <text evidence="4">The sequence shown here is derived from an EMBL/GenBank/DDBJ whole genome shotgun (WGS) entry which is preliminary data.</text>
</comment>
<dbReference type="EMBL" id="JAHHQF010000038">
    <property type="protein sequence ID" value="MBT9281375.1"/>
    <property type="molecule type" value="Genomic_DNA"/>
</dbReference>
<protein>
    <submittedName>
        <fullName evidence="4">Dihydrodipicolinate synthase family protein</fullName>
    </submittedName>
</protein>
<dbReference type="GO" id="GO:0008840">
    <property type="term" value="F:4-hydroxy-tetrahydrodipicolinate synthase activity"/>
    <property type="evidence" value="ECO:0007669"/>
    <property type="project" value="TreeGrafter"/>
</dbReference>
<sequence length="339" mass="39025">MATRWTAEDLKGVIAVAPTPAKEGAQDFRETMTVNLDETERMVKNLLRDGVHGLLTNGTLGEMATLTFEEWKAFAEVVYLTVRAHNPDFPLFIGATTLSTRDTIERMRFLRDLGVRGVFLGRPFWSELGPDAMIRYYRDVTAAFPEMSIVLYDNPEAFKGPIPTPVYRELAKNPRIIGAKYIALTPKYRADVEAVNGKIRLMPLDSDWLQAVALYPVEAQAFWSSSALCGPEPVLYLWKAVQEGRWDDARWVTQRIEWTYEPFLARQNFREFSKYNIPLEKIRFDEAGYVKAGPTRPPYHVVPEAYAEGARENGRRWRTLVEEVRRREKDAEKRKEVLK</sequence>
<gene>
    <name evidence="4" type="ORF">KM312_01740</name>
</gene>
<evidence type="ECO:0000313" key="4">
    <source>
        <dbReference type="EMBL" id="MBT9281375.1"/>
    </source>
</evidence>
<dbReference type="Gene3D" id="3.20.20.70">
    <property type="entry name" value="Aldolase class I"/>
    <property type="match status" value="1"/>
</dbReference>
<dbReference type="PRINTS" id="PR00146">
    <property type="entry name" value="DHPICSNTHASE"/>
</dbReference>
<dbReference type="PIRSF" id="PIRSF001365">
    <property type="entry name" value="DHDPS"/>
    <property type="match status" value="1"/>
</dbReference>
<dbReference type="PANTHER" id="PTHR12128:SF51">
    <property type="entry name" value="BLL4205 PROTEIN"/>
    <property type="match status" value="1"/>
</dbReference>
<feature type="active site" description="Schiff-base intermediate with substrate" evidence="3">
    <location>
        <position position="180"/>
    </location>
</feature>
<evidence type="ECO:0000256" key="1">
    <source>
        <dbReference type="ARBA" id="ARBA00023239"/>
    </source>
</evidence>
<feature type="active site" description="Proton donor/acceptor" evidence="3">
    <location>
        <position position="152"/>
    </location>
</feature>
<dbReference type="InterPro" id="IPR002220">
    <property type="entry name" value="DapA-like"/>
</dbReference>
<keyword evidence="1 2" id="KW-0456">Lyase</keyword>
<dbReference type="AlphaFoldDB" id="A0A947CV95"/>
<comment type="similarity">
    <text evidence="2">Belongs to the DapA family.</text>
</comment>
<dbReference type="Pfam" id="PF00701">
    <property type="entry name" value="DHDPS"/>
    <property type="match status" value="1"/>
</dbReference>
<proteinExistence type="inferred from homology"/>
<accession>A0A947CV95</accession>
<dbReference type="SMART" id="SM01130">
    <property type="entry name" value="DHDPS"/>
    <property type="match status" value="1"/>
</dbReference>
<name>A0A947CV95_HYDSH</name>
<evidence type="ECO:0000313" key="5">
    <source>
        <dbReference type="Proteomes" id="UP000748108"/>
    </source>
</evidence>
<dbReference type="SUPFAM" id="SSF51569">
    <property type="entry name" value="Aldolase"/>
    <property type="match status" value="1"/>
</dbReference>
<dbReference type="PANTHER" id="PTHR12128">
    <property type="entry name" value="DIHYDRODIPICOLINATE SYNTHASE"/>
    <property type="match status" value="1"/>
</dbReference>
<evidence type="ECO:0000256" key="2">
    <source>
        <dbReference type="PIRNR" id="PIRNR001365"/>
    </source>
</evidence>
<reference evidence="4" key="1">
    <citation type="journal article" date="2021" name="Microbiology">
        <title>Metagenomic Analysis of the Microbial Community in the Underground Coal Fire Area (Kemerovo Region, Russia) Revealed Predominance of Thermophilic Members of the Phyla Deinococcus-thermus, Aquificae, and Firmicutes.</title>
        <authorList>
            <person name="Kadnikov V."/>
            <person name="Mardanov A.V."/>
            <person name="Beletsky A.V."/>
            <person name="Karnachuk O.V."/>
            <person name="Ravin N.V."/>
        </authorList>
    </citation>
    <scope>NUCLEOTIDE SEQUENCE</scope>
    <source>
        <strain evidence="4">RBS10-49</strain>
    </source>
</reference>